<keyword evidence="3" id="KW-1185">Reference proteome</keyword>
<dbReference type="AlphaFoldDB" id="A0AAD5Y8W6"/>
<feature type="compositionally biased region" description="Basic and acidic residues" evidence="1">
    <location>
        <begin position="201"/>
        <end position="228"/>
    </location>
</feature>
<protein>
    <submittedName>
        <fullName evidence="2">Uncharacterized protein</fullName>
    </submittedName>
</protein>
<name>A0AAD5Y8W6_9APHY</name>
<comment type="caution">
    <text evidence="2">The sequence shown here is derived from an EMBL/GenBank/DDBJ whole genome shotgun (WGS) entry which is preliminary data.</text>
</comment>
<proteinExistence type="predicted"/>
<gene>
    <name evidence="2" type="ORF">NLI96_g11698</name>
</gene>
<dbReference type="EMBL" id="JANAWD010000822">
    <property type="protein sequence ID" value="KAJ3475647.1"/>
    <property type="molecule type" value="Genomic_DNA"/>
</dbReference>
<feature type="region of interest" description="Disordered" evidence="1">
    <location>
        <begin position="163"/>
        <end position="264"/>
    </location>
</feature>
<feature type="region of interest" description="Disordered" evidence="1">
    <location>
        <begin position="301"/>
        <end position="320"/>
    </location>
</feature>
<accession>A0AAD5Y8W6</accession>
<sequence length="512" mass="55358">MNSSTMEDLSANVQDPEHHIMVIANRIQRAIHRVPSCGIDISPEKESFDTWFQLEVTRIREILSKKEGVRIPYVAAAALAYTPTLEEEEEEGANTFIDYLSMEDFQNQPLPADTAVVLEYCQYVDLGDDRLEELTDKVWWTKYPIRGNTPEPQESYKGRFGQNMASATTSDPLKPVKPLQPTAEASSSKRKSSTEAGDTDGDVKVCGDRESKRVRERERERERARLKLQDLGGENSKARDEPANITSEKAENQPAPAAQKSAKKSRAVVLSEVSSPQMTPPPGSPAIALKDNIAATKSSLKTTNRAGTTLTNPSPAMISPQVTTPAMVSPGVTTPAIQKEHLLAAVQAVMDEGNQKLSSEIAELRGELKELKAAALAAVSLSSAQIETHMQGVISGMEERVALIMAGFQTQVDEKLLSVHPAPSASREILSDAAPGGGIQPSPASAVTAGDPNMRNLQAGIDHIMLEPIPPSPILQNNPENNQDTEKVTGDDNAMLEDGEIREDVGGSLEAV</sequence>
<organism evidence="2 3">
    <name type="scientific">Meripilus lineatus</name>
    <dbReference type="NCBI Taxonomy" id="2056292"/>
    <lineage>
        <taxon>Eukaryota</taxon>
        <taxon>Fungi</taxon>
        <taxon>Dikarya</taxon>
        <taxon>Basidiomycota</taxon>
        <taxon>Agaricomycotina</taxon>
        <taxon>Agaricomycetes</taxon>
        <taxon>Polyporales</taxon>
        <taxon>Meripilaceae</taxon>
        <taxon>Meripilus</taxon>
    </lineage>
</organism>
<evidence type="ECO:0000313" key="3">
    <source>
        <dbReference type="Proteomes" id="UP001212997"/>
    </source>
</evidence>
<evidence type="ECO:0000313" key="2">
    <source>
        <dbReference type="EMBL" id="KAJ3475647.1"/>
    </source>
</evidence>
<evidence type="ECO:0000256" key="1">
    <source>
        <dbReference type="SAM" id="MobiDB-lite"/>
    </source>
</evidence>
<reference evidence="2" key="1">
    <citation type="submission" date="2022-07" db="EMBL/GenBank/DDBJ databases">
        <title>Genome Sequence of Physisporinus lineatus.</title>
        <authorList>
            <person name="Buettner E."/>
        </authorList>
    </citation>
    <scope>NUCLEOTIDE SEQUENCE</scope>
    <source>
        <strain evidence="2">VT162</strain>
    </source>
</reference>
<dbReference type="Proteomes" id="UP001212997">
    <property type="component" value="Unassembled WGS sequence"/>
</dbReference>
<feature type="region of interest" description="Disordered" evidence="1">
    <location>
        <begin position="470"/>
        <end position="512"/>
    </location>
</feature>